<name>A0A7W8DKW1_9BACT</name>
<sequence length="87" mass="9635">MPTTLTLDDDLAGLLRTAAQQKGQPVAELAFSLLRTALDKPERQRSAATPFRIHPHQGVFAPGVPLQKLNRLADELDVECFLDRQKS</sequence>
<protein>
    <submittedName>
        <fullName evidence="1">Uncharacterized protein</fullName>
    </submittedName>
</protein>
<reference evidence="1 2" key="1">
    <citation type="submission" date="2020-08" db="EMBL/GenBank/DDBJ databases">
        <title>Genomic Encyclopedia of Type Strains, Phase IV (KMG-IV): sequencing the most valuable type-strain genomes for metagenomic binning, comparative biology and taxonomic classification.</title>
        <authorList>
            <person name="Goeker M."/>
        </authorList>
    </citation>
    <scope>NUCLEOTIDE SEQUENCE [LARGE SCALE GENOMIC DNA]</scope>
    <source>
        <strain evidence="1 2">DSM 12252</strain>
    </source>
</reference>
<comment type="caution">
    <text evidence="1">The sequence shown here is derived from an EMBL/GenBank/DDBJ whole genome shotgun (WGS) entry which is preliminary data.</text>
</comment>
<dbReference type="RefSeq" id="WP_184340745.1">
    <property type="nucleotide sequence ID" value="NZ_JACHIG010000007.1"/>
</dbReference>
<gene>
    <name evidence="1" type="ORF">HNQ65_003269</name>
</gene>
<keyword evidence="2" id="KW-1185">Reference proteome</keyword>
<dbReference type="EMBL" id="JACHIG010000007">
    <property type="protein sequence ID" value="MBB5033679.1"/>
    <property type="molecule type" value="Genomic_DNA"/>
</dbReference>
<evidence type="ECO:0000313" key="1">
    <source>
        <dbReference type="EMBL" id="MBB5033679.1"/>
    </source>
</evidence>
<proteinExistence type="predicted"/>
<organism evidence="1 2">
    <name type="scientific">Prosthecobacter vanneervenii</name>
    <dbReference type="NCBI Taxonomy" id="48466"/>
    <lineage>
        <taxon>Bacteria</taxon>
        <taxon>Pseudomonadati</taxon>
        <taxon>Verrucomicrobiota</taxon>
        <taxon>Verrucomicrobiia</taxon>
        <taxon>Verrucomicrobiales</taxon>
        <taxon>Verrucomicrobiaceae</taxon>
        <taxon>Prosthecobacter</taxon>
    </lineage>
</organism>
<dbReference type="AlphaFoldDB" id="A0A7W8DKW1"/>
<evidence type="ECO:0000313" key="2">
    <source>
        <dbReference type="Proteomes" id="UP000590740"/>
    </source>
</evidence>
<dbReference type="Proteomes" id="UP000590740">
    <property type="component" value="Unassembled WGS sequence"/>
</dbReference>
<accession>A0A7W8DKW1</accession>